<accession>A0A2R7YT49</accession>
<evidence type="ECO:0000313" key="1">
    <source>
        <dbReference type="EMBL" id="PUA79019.1"/>
    </source>
</evidence>
<keyword evidence="2" id="KW-1185">Reference proteome</keyword>
<dbReference type="OrthoDB" id="3782988at2"/>
<organism evidence="1 2">
    <name type="scientific">Nocardioides currus</name>
    <dbReference type="NCBI Taxonomy" id="2133958"/>
    <lineage>
        <taxon>Bacteria</taxon>
        <taxon>Bacillati</taxon>
        <taxon>Actinomycetota</taxon>
        <taxon>Actinomycetes</taxon>
        <taxon>Propionibacteriales</taxon>
        <taxon>Nocardioidaceae</taxon>
        <taxon>Nocardioides</taxon>
    </lineage>
</organism>
<dbReference type="Proteomes" id="UP000244867">
    <property type="component" value="Unassembled WGS sequence"/>
</dbReference>
<dbReference type="AlphaFoldDB" id="A0A2R7YT49"/>
<comment type="caution">
    <text evidence="1">The sequence shown here is derived from an EMBL/GenBank/DDBJ whole genome shotgun (WGS) entry which is preliminary data.</text>
</comment>
<sequence length="107" mass="11633">MSLRVYLAALDTAATAWEETSEDVRGCGKSLADADVTLLGDRVEGAARAFVDTWMTEVKRLRTDAADHGDTLREARLLYAQADSDVVERSQQLMAWTDRNASPTGGA</sequence>
<proteinExistence type="predicted"/>
<dbReference type="RefSeq" id="WP_108346838.1">
    <property type="nucleotide sequence ID" value="NZ_PYXZ01000013.1"/>
</dbReference>
<evidence type="ECO:0008006" key="3">
    <source>
        <dbReference type="Google" id="ProtNLM"/>
    </source>
</evidence>
<gene>
    <name evidence="1" type="ORF">C7S10_21330</name>
</gene>
<protein>
    <recommendedName>
        <fullName evidence="3">ESX-1 secretion-associated protein</fullName>
    </recommendedName>
</protein>
<dbReference type="EMBL" id="PYXZ01000013">
    <property type="protein sequence ID" value="PUA79019.1"/>
    <property type="molecule type" value="Genomic_DNA"/>
</dbReference>
<reference evidence="1 2" key="1">
    <citation type="submission" date="2018-03" db="EMBL/GenBank/DDBJ databases">
        <authorList>
            <person name="Keele B.F."/>
        </authorList>
    </citation>
    <scope>NUCLEOTIDE SEQUENCE [LARGE SCALE GENOMIC DNA]</scope>
    <source>
        <strain evidence="1 2">IB-3</strain>
    </source>
</reference>
<evidence type="ECO:0000313" key="2">
    <source>
        <dbReference type="Proteomes" id="UP000244867"/>
    </source>
</evidence>
<name>A0A2R7YT49_9ACTN</name>